<evidence type="ECO:0000259" key="3">
    <source>
        <dbReference type="Pfam" id="PF01548"/>
    </source>
</evidence>
<dbReference type="EMBL" id="JALN02000003">
    <property type="protein sequence ID" value="KDE96931.1"/>
    <property type="molecule type" value="Genomic_DNA"/>
</dbReference>
<gene>
    <name evidence="5" type="ORF">Y900_030330</name>
</gene>
<dbReference type="Proteomes" id="UP000022835">
    <property type="component" value="Unassembled WGS sequence"/>
</dbReference>
<dbReference type="PANTHER" id="PTHR33055">
    <property type="entry name" value="TRANSPOSASE FOR INSERTION SEQUENCE ELEMENT IS1111A"/>
    <property type="match status" value="1"/>
</dbReference>
<name>A0A064CB82_9MYCO</name>
<dbReference type="InterPro" id="IPR002525">
    <property type="entry name" value="Transp_IS110-like_N"/>
</dbReference>
<keyword evidence="1" id="KW-0175">Coiled coil</keyword>
<protein>
    <submittedName>
        <fullName evidence="5">Transposase</fullName>
    </submittedName>
</protein>
<dbReference type="GO" id="GO:0006313">
    <property type="term" value="P:DNA transposition"/>
    <property type="evidence" value="ECO:0007669"/>
    <property type="project" value="InterPro"/>
</dbReference>
<comment type="caution">
    <text evidence="5">The sequence shown here is derived from an EMBL/GenBank/DDBJ whole genome shotgun (WGS) entry which is preliminary data.</text>
</comment>
<dbReference type="Pfam" id="PF02371">
    <property type="entry name" value="Transposase_20"/>
    <property type="match status" value="1"/>
</dbReference>
<dbReference type="GO" id="GO:0003677">
    <property type="term" value="F:DNA binding"/>
    <property type="evidence" value="ECO:0007669"/>
    <property type="project" value="InterPro"/>
</dbReference>
<dbReference type="NCBIfam" id="NF033542">
    <property type="entry name" value="transpos_IS110"/>
    <property type="match status" value="1"/>
</dbReference>
<evidence type="ECO:0000256" key="1">
    <source>
        <dbReference type="SAM" id="Coils"/>
    </source>
</evidence>
<dbReference type="AlphaFoldDB" id="A0A064CB82"/>
<dbReference type="Pfam" id="PF01548">
    <property type="entry name" value="DEDD_Tnp_IS110"/>
    <property type="match status" value="1"/>
</dbReference>
<evidence type="ECO:0000259" key="4">
    <source>
        <dbReference type="Pfam" id="PF02371"/>
    </source>
</evidence>
<proteinExistence type="predicted"/>
<dbReference type="PANTHER" id="PTHR33055:SF16">
    <property type="entry name" value="TRANSPOSASE FOR INSERTION SEQUENCE ELEMENT IS1547"/>
    <property type="match status" value="1"/>
</dbReference>
<reference evidence="5" key="1">
    <citation type="submission" date="2014-05" db="EMBL/GenBank/DDBJ databases">
        <title>Genome sequence of Mycobacterium aromaticivorans strain JS19b1T (= DSM 45407T).</title>
        <authorList>
            <person name="Kwak Y."/>
            <person name="Park G.-S."/>
            <person name="Li Q.X."/>
            <person name="Lee S.-E."/>
            <person name="Shin J.-H."/>
        </authorList>
    </citation>
    <scope>NUCLEOTIDE SEQUENCE [LARGE SCALE GENOMIC DNA]</scope>
    <source>
        <strain evidence="5">JS19b1</strain>
    </source>
</reference>
<dbReference type="STRING" id="1440774.Y900_030330"/>
<feature type="domain" description="Transposase IS116/IS110/IS902 C-terminal" evidence="4">
    <location>
        <begin position="220"/>
        <end position="305"/>
    </location>
</feature>
<dbReference type="InterPro" id="IPR003346">
    <property type="entry name" value="Transposase_20"/>
</dbReference>
<dbReference type="InterPro" id="IPR047650">
    <property type="entry name" value="Transpos_IS110"/>
</dbReference>
<accession>A0A064CB82</accession>
<feature type="coiled-coil region" evidence="1">
    <location>
        <begin position="189"/>
        <end position="216"/>
    </location>
</feature>
<evidence type="ECO:0000256" key="2">
    <source>
        <dbReference type="SAM" id="MobiDB-lite"/>
    </source>
</evidence>
<dbReference type="GO" id="GO:0004803">
    <property type="term" value="F:transposase activity"/>
    <property type="evidence" value="ECO:0007669"/>
    <property type="project" value="InterPro"/>
</dbReference>
<dbReference type="eggNOG" id="COG3547">
    <property type="taxonomic scope" value="Bacteria"/>
</dbReference>
<organism evidence="5 6">
    <name type="scientific">Mycolicibacterium aromaticivorans JS19b1 = JCM 16368</name>
    <dbReference type="NCBI Taxonomy" id="1440774"/>
    <lineage>
        <taxon>Bacteria</taxon>
        <taxon>Bacillati</taxon>
        <taxon>Actinomycetota</taxon>
        <taxon>Actinomycetes</taxon>
        <taxon>Mycobacteriales</taxon>
        <taxon>Mycobacteriaceae</taxon>
        <taxon>Mycolicibacterium</taxon>
    </lineage>
</organism>
<evidence type="ECO:0000313" key="5">
    <source>
        <dbReference type="EMBL" id="KDE96931.1"/>
    </source>
</evidence>
<feature type="region of interest" description="Disordered" evidence="2">
    <location>
        <begin position="261"/>
        <end position="280"/>
    </location>
</feature>
<feature type="compositionally biased region" description="Polar residues" evidence="2">
    <location>
        <begin position="261"/>
        <end position="270"/>
    </location>
</feature>
<keyword evidence="6" id="KW-1185">Reference proteome</keyword>
<evidence type="ECO:0000313" key="6">
    <source>
        <dbReference type="Proteomes" id="UP000022835"/>
    </source>
</evidence>
<feature type="domain" description="Transposase IS110-like N-terminal" evidence="3">
    <location>
        <begin position="3"/>
        <end position="148"/>
    </location>
</feature>
<sequence>MTLGVDAHKRSHTVVAVDAVGKKLAAKTVPSTSIGHAAALSWARVQFGVDLVWGIEDCRSMTARLERDLMAANQIVVRVPPHLMSRSRASSREPGKSDPIDALAVARAVLREPDLPRAAHDETSFSLKLLVDRRDDLVTIRRGMISRLLDRVHALDPTHVNPTNWDRAKVRADLHTWLAQHTGLIAELARAELDDIDRLTAQIVALTERLTHLINQVAPRLLAKPGVGPLSAAKIVAETAGVERFKSEAAFARYVGAAPTPNWSGGQTPTGRRLQPSRRGNRQLNSALHRIAVVQIRLKDCPGRDYVERRVAEGDTKSQAIRSLKRRLARVVYQALIEDRALTNQVAA</sequence>